<name>A0ABZ3FWD5_9ACTN</name>
<gene>
    <name evidence="2" type="ORF">AADG42_17895</name>
</gene>
<evidence type="ECO:0000256" key="1">
    <source>
        <dbReference type="SAM" id="MobiDB-lite"/>
    </source>
</evidence>
<dbReference type="EMBL" id="CP154795">
    <property type="protein sequence ID" value="XAN09107.1"/>
    <property type="molecule type" value="Genomic_DNA"/>
</dbReference>
<sequence length="109" mass="11410">MNGSAFMTRSAVSVCFTARSLGRTIRFRLAGPSFWLRSTKVRRDCSARVSAPGTFSGVRVSSAQVVHAVTSASVVPCPEAGEAHAAASPSSPIRPSDHVSSSTWAIEST</sequence>
<keyword evidence="3" id="KW-1185">Reference proteome</keyword>
<proteinExistence type="predicted"/>
<feature type="compositionally biased region" description="Low complexity" evidence="1">
    <location>
        <begin position="81"/>
        <end position="94"/>
    </location>
</feature>
<dbReference type="Proteomes" id="UP001442841">
    <property type="component" value="Chromosome"/>
</dbReference>
<evidence type="ECO:0000313" key="3">
    <source>
        <dbReference type="Proteomes" id="UP001442841"/>
    </source>
</evidence>
<accession>A0ABZ3FWD5</accession>
<feature type="region of interest" description="Disordered" evidence="1">
    <location>
        <begin position="81"/>
        <end position="109"/>
    </location>
</feature>
<evidence type="ECO:0000313" key="2">
    <source>
        <dbReference type="EMBL" id="XAN09107.1"/>
    </source>
</evidence>
<organism evidence="2 3">
    <name type="scientific">Ammonicoccus fulvus</name>
    <dbReference type="NCBI Taxonomy" id="3138240"/>
    <lineage>
        <taxon>Bacteria</taxon>
        <taxon>Bacillati</taxon>
        <taxon>Actinomycetota</taxon>
        <taxon>Actinomycetes</taxon>
        <taxon>Propionibacteriales</taxon>
        <taxon>Propionibacteriaceae</taxon>
        <taxon>Ammonicoccus</taxon>
    </lineage>
</organism>
<dbReference type="RefSeq" id="WP_425310546.1">
    <property type="nucleotide sequence ID" value="NZ_CP154795.1"/>
</dbReference>
<protein>
    <submittedName>
        <fullName evidence="2">Uncharacterized protein</fullName>
    </submittedName>
</protein>
<feature type="compositionally biased region" description="Polar residues" evidence="1">
    <location>
        <begin position="98"/>
        <end position="109"/>
    </location>
</feature>
<reference evidence="2 3" key="1">
    <citation type="submission" date="2024-04" db="EMBL/GenBank/DDBJ databases">
        <title>Isolation of an actinomycete strain from pig manure.</title>
        <authorList>
            <person name="Gong T."/>
            <person name="Yu Z."/>
            <person name="An M."/>
            <person name="Wei C."/>
            <person name="Yang W."/>
            <person name="Liu L."/>
        </authorList>
    </citation>
    <scope>NUCLEOTIDE SEQUENCE [LARGE SCALE GENOMIC DNA]</scope>
    <source>
        <strain evidence="2 3">ZF39</strain>
    </source>
</reference>